<evidence type="ECO:0000313" key="7">
    <source>
        <dbReference type="Proteomes" id="UP001207605"/>
    </source>
</evidence>
<evidence type="ECO:0000256" key="2">
    <source>
        <dbReference type="ARBA" id="ARBA00023125"/>
    </source>
</evidence>
<dbReference type="PANTHER" id="PTHR43537">
    <property type="entry name" value="TRANSCRIPTIONAL REGULATOR, GNTR FAMILY"/>
    <property type="match status" value="1"/>
</dbReference>
<dbReference type="Proteomes" id="UP001207605">
    <property type="component" value="Unassembled WGS sequence"/>
</dbReference>
<dbReference type="InterPro" id="IPR011711">
    <property type="entry name" value="GntR_C"/>
</dbReference>
<evidence type="ECO:0000256" key="4">
    <source>
        <dbReference type="SAM" id="MobiDB-lite"/>
    </source>
</evidence>
<evidence type="ECO:0000256" key="3">
    <source>
        <dbReference type="ARBA" id="ARBA00023163"/>
    </source>
</evidence>
<sequence length="239" mass="27533">MNGMPVGNVLQKDHLYEQVADLLEQQILNNYEDGARLPSEQHLAEEYSVSRTIIRESLKLLKERGLIDSKTGSGSYVTRPEAQNIADVVYRIIQMDQIDYVSVFDMRMILEMESISRAVNHVTTAEMKEMEHLLELLKDPKLSNEKRSKYDFSFHYMIAKASGNPLLALMTEAIGTICQEMIHKAFLLQDSLQDSIARHNLIMNAIKARDEKAAKEAMRGHLERSKRNYEEYLQRQQEG</sequence>
<dbReference type="PRINTS" id="PR00035">
    <property type="entry name" value="HTHGNTR"/>
</dbReference>
<evidence type="ECO:0000256" key="1">
    <source>
        <dbReference type="ARBA" id="ARBA00023015"/>
    </source>
</evidence>
<evidence type="ECO:0000259" key="5">
    <source>
        <dbReference type="PROSITE" id="PS50949"/>
    </source>
</evidence>
<protein>
    <submittedName>
        <fullName evidence="6">FadR family transcriptional regulator</fullName>
    </submittedName>
</protein>
<evidence type="ECO:0000313" key="6">
    <source>
        <dbReference type="EMBL" id="MCU6699680.1"/>
    </source>
</evidence>
<dbReference type="PANTHER" id="PTHR43537:SF5">
    <property type="entry name" value="UXU OPERON TRANSCRIPTIONAL REGULATOR"/>
    <property type="match status" value="1"/>
</dbReference>
<dbReference type="InterPro" id="IPR036390">
    <property type="entry name" value="WH_DNA-bd_sf"/>
</dbReference>
<gene>
    <name evidence="6" type="ORF">OCV65_05440</name>
</gene>
<dbReference type="RefSeq" id="WP_262581236.1">
    <property type="nucleotide sequence ID" value="NZ_JAOQJV010000004.1"/>
</dbReference>
<keyword evidence="7" id="KW-1185">Reference proteome</keyword>
<name>A0ABT2S512_9FIRM</name>
<dbReference type="SUPFAM" id="SSF46785">
    <property type="entry name" value="Winged helix' DNA-binding domain"/>
    <property type="match status" value="1"/>
</dbReference>
<feature type="region of interest" description="Disordered" evidence="4">
    <location>
        <begin position="219"/>
        <end position="239"/>
    </location>
</feature>
<dbReference type="Pfam" id="PF07729">
    <property type="entry name" value="FCD"/>
    <property type="match status" value="1"/>
</dbReference>
<dbReference type="InterPro" id="IPR008920">
    <property type="entry name" value="TF_FadR/GntR_C"/>
</dbReference>
<keyword evidence="1" id="KW-0805">Transcription regulation</keyword>
<proteinExistence type="predicted"/>
<keyword evidence="3" id="KW-0804">Transcription</keyword>
<keyword evidence="2" id="KW-0238">DNA-binding</keyword>
<organism evidence="6 7">
    <name type="scientific">Dorea ammoniilytica</name>
    <dbReference type="NCBI Taxonomy" id="2981788"/>
    <lineage>
        <taxon>Bacteria</taxon>
        <taxon>Bacillati</taxon>
        <taxon>Bacillota</taxon>
        <taxon>Clostridia</taxon>
        <taxon>Lachnospirales</taxon>
        <taxon>Lachnospiraceae</taxon>
        <taxon>Dorea</taxon>
    </lineage>
</organism>
<comment type="caution">
    <text evidence="6">The sequence shown here is derived from an EMBL/GenBank/DDBJ whole genome shotgun (WGS) entry which is preliminary data.</text>
</comment>
<dbReference type="PROSITE" id="PS50949">
    <property type="entry name" value="HTH_GNTR"/>
    <property type="match status" value="1"/>
</dbReference>
<dbReference type="InterPro" id="IPR000524">
    <property type="entry name" value="Tscrpt_reg_HTH_GntR"/>
</dbReference>
<dbReference type="SMART" id="SM00895">
    <property type="entry name" value="FCD"/>
    <property type="match status" value="1"/>
</dbReference>
<dbReference type="InterPro" id="IPR036388">
    <property type="entry name" value="WH-like_DNA-bd_sf"/>
</dbReference>
<feature type="domain" description="HTH gntR-type" evidence="5">
    <location>
        <begin position="13"/>
        <end position="80"/>
    </location>
</feature>
<reference evidence="6 7" key="1">
    <citation type="journal article" date="2021" name="ISME Commun">
        <title>Automated analysis of genomic sequences facilitates high-throughput and comprehensive description of bacteria.</title>
        <authorList>
            <person name="Hitch T.C.A."/>
        </authorList>
    </citation>
    <scope>NUCLEOTIDE SEQUENCE [LARGE SCALE GENOMIC DNA]</scope>
    <source>
        <strain evidence="6 7">Sanger_02</strain>
    </source>
</reference>
<dbReference type="SUPFAM" id="SSF48008">
    <property type="entry name" value="GntR ligand-binding domain-like"/>
    <property type="match status" value="1"/>
</dbReference>
<dbReference type="Pfam" id="PF00392">
    <property type="entry name" value="GntR"/>
    <property type="match status" value="1"/>
</dbReference>
<accession>A0ABT2S512</accession>
<dbReference type="SMART" id="SM00345">
    <property type="entry name" value="HTH_GNTR"/>
    <property type="match status" value="1"/>
</dbReference>
<dbReference type="CDD" id="cd07377">
    <property type="entry name" value="WHTH_GntR"/>
    <property type="match status" value="1"/>
</dbReference>
<dbReference type="Gene3D" id="1.20.120.530">
    <property type="entry name" value="GntR ligand-binding domain-like"/>
    <property type="match status" value="1"/>
</dbReference>
<dbReference type="Gene3D" id="1.10.10.10">
    <property type="entry name" value="Winged helix-like DNA-binding domain superfamily/Winged helix DNA-binding domain"/>
    <property type="match status" value="1"/>
</dbReference>
<dbReference type="EMBL" id="JAOQJV010000004">
    <property type="protein sequence ID" value="MCU6699680.1"/>
    <property type="molecule type" value="Genomic_DNA"/>
</dbReference>